<keyword evidence="2" id="KW-1185">Reference proteome</keyword>
<gene>
    <name evidence="1" type="ORF">TELCIR_23900</name>
</gene>
<sequence>MSPNRVSRTATVLHLMSAELISQYVVLECQNRDVCRAKPIRTLRESLSRAQPTELLHPALSTTSATTTAICLDVVQQKVQGISALPANPEVMEFVLAFTCSLASNPGKTCGPGVSFKFYYNAQTQ</sequence>
<protein>
    <submittedName>
        <fullName evidence="1">Uncharacterized protein</fullName>
    </submittedName>
</protein>
<evidence type="ECO:0000313" key="2">
    <source>
        <dbReference type="Proteomes" id="UP000230423"/>
    </source>
</evidence>
<organism evidence="1 2">
    <name type="scientific">Teladorsagia circumcincta</name>
    <name type="common">Brown stomach worm</name>
    <name type="synonym">Ostertagia circumcincta</name>
    <dbReference type="NCBI Taxonomy" id="45464"/>
    <lineage>
        <taxon>Eukaryota</taxon>
        <taxon>Metazoa</taxon>
        <taxon>Ecdysozoa</taxon>
        <taxon>Nematoda</taxon>
        <taxon>Chromadorea</taxon>
        <taxon>Rhabditida</taxon>
        <taxon>Rhabditina</taxon>
        <taxon>Rhabditomorpha</taxon>
        <taxon>Strongyloidea</taxon>
        <taxon>Trichostrongylidae</taxon>
        <taxon>Teladorsagia</taxon>
    </lineage>
</organism>
<dbReference type="AlphaFoldDB" id="A0A2G9TBH0"/>
<accession>A0A2G9TBH0</accession>
<proteinExistence type="predicted"/>
<reference evidence="1 2" key="1">
    <citation type="submission" date="2015-09" db="EMBL/GenBank/DDBJ databases">
        <title>Draft genome of the parasitic nematode Teladorsagia circumcincta isolate WARC Sus (inbred).</title>
        <authorList>
            <person name="Mitreva M."/>
        </authorList>
    </citation>
    <scope>NUCLEOTIDE SEQUENCE [LARGE SCALE GENOMIC DNA]</scope>
    <source>
        <strain evidence="1 2">S</strain>
    </source>
</reference>
<feature type="non-terminal residue" evidence="1">
    <location>
        <position position="125"/>
    </location>
</feature>
<evidence type="ECO:0000313" key="1">
    <source>
        <dbReference type="EMBL" id="PIO54730.1"/>
    </source>
</evidence>
<name>A0A2G9TBH0_TELCI</name>
<dbReference type="Proteomes" id="UP000230423">
    <property type="component" value="Unassembled WGS sequence"/>
</dbReference>
<dbReference type="EMBL" id="KZ393064">
    <property type="protein sequence ID" value="PIO54730.1"/>
    <property type="molecule type" value="Genomic_DNA"/>
</dbReference>